<dbReference type="AlphaFoldDB" id="A0A8J5LZK8"/>
<organism evidence="1 2">
    <name type="scientific">Phytophthora aleatoria</name>
    <dbReference type="NCBI Taxonomy" id="2496075"/>
    <lineage>
        <taxon>Eukaryota</taxon>
        <taxon>Sar</taxon>
        <taxon>Stramenopiles</taxon>
        <taxon>Oomycota</taxon>
        <taxon>Peronosporomycetes</taxon>
        <taxon>Peronosporales</taxon>
        <taxon>Peronosporaceae</taxon>
        <taxon>Phytophthora</taxon>
    </lineage>
</organism>
<gene>
    <name evidence="1" type="ORF">JG688_00015344</name>
</gene>
<dbReference type="Proteomes" id="UP000709295">
    <property type="component" value="Unassembled WGS sequence"/>
</dbReference>
<comment type="caution">
    <text evidence="1">The sequence shown here is derived from an EMBL/GenBank/DDBJ whole genome shotgun (WGS) entry which is preliminary data.</text>
</comment>
<reference evidence="1" key="1">
    <citation type="submission" date="2021-01" db="EMBL/GenBank/DDBJ databases">
        <title>Phytophthora aleatoria, a newly-described species from Pinus radiata is distinct from Phytophthora cactorum isolates based on comparative genomics.</title>
        <authorList>
            <person name="Mcdougal R."/>
            <person name="Panda P."/>
            <person name="Williams N."/>
            <person name="Studholme D.J."/>
        </authorList>
    </citation>
    <scope>NUCLEOTIDE SEQUENCE</scope>
    <source>
        <strain evidence="1">NZFS 4037</strain>
    </source>
</reference>
<name>A0A8J5LZK8_9STRA</name>
<sequence>MFIETNMLLSELTDSHCNSSVMNGEVASEMVDEYQQNNMTKDGAGLKMLLL</sequence>
<keyword evidence="2" id="KW-1185">Reference proteome</keyword>
<proteinExistence type="predicted"/>
<evidence type="ECO:0000313" key="2">
    <source>
        <dbReference type="Proteomes" id="UP000709295"/>
    </source>
</evidence>
<evidence type="ECO:0000313" key="1">
    <source>
        <dbReference type="EMBL" id="KAG6947916.1"/>
    </source>
</evidence>
<accession>A0A8J5LZK8</accession>
<dbReference type="EMBL" id="JAENGY010001638">
    <property type="protein sequence ID" value="KAG6947916.1"/>
    <property type="molecule type" value="Genomic_DNA"/>
</dbReference>
<protein>
    <submittedName>
        <fullName evidence="1">Uncharacterized protein</fullName>
    </submittedName>
</protein>